<dbReference type="InterPro" id="IPR006586">
    <property type="entry name" value="ADAM_Cys-rich"/>
</dbReference>
<dbReference type="Gene3D" id="3.40.390.10">
    <property type="entry name" value="Collagenase (Catalytic Domain)"/>
    <property type="match status" value="1"/>
</dbReference>
<dbReference type="GO" id="GO:0008270">
    <property type="term" value="F:zinc ion binding"/>
    <property type="evidence" value="ECO:0007669"/>
    <property type="project" value="UniProtKB-ARBA"/>
</dbReference>
<dbReference type="PROSITE" id="PS50215">
    <property type="entry name" value="ADAM_MEPRO"/>
    <property type="match status" value="1"/>
</dbReference>
<keyword evidence="12 22" id="KW-1133">Transmembrane helix</keyword>
<evidence type="ECO:0000256" key="12">
    <source>
        <dbReference type="ARBA" id="ARBA00022989"/>
    </source>
</evidence>
<keyword evidence="18" id="KW-1199">Hemostasis impairing toxin</keyword>
<evidence type="ECO:0000256" key="9">
    <source>
        <dbReference type="ARBA" id="ARBA00022723"/>
    </source>
</evidence>
<dbReference type="GO" id="GO:0008584">
    <property type="term" value="P:male gonad development"/>
    <property type="evidence" value="ECO:0007669"/>
    <property type="project" value="TreeGrafter"/>
</dbReference>
<feature type="binding site" evidence="21">
    <location>
        <position position="347"/>
    </location>
    <ligand>
        <name>Zn(2+)</name>
        <dbReference type="ChEBI" id="CHEBI:29105"/>
        <note>catalytic</note>
    </ligand>
</feature>
<comment type="subcellular location">
    <subcellularLocation>
        <location evidence="2">Membrane</location>
        <topology evidence="2">Single-pass type I membrane protein</topology>
    </subcellularLocation>
    <subcellularLocation>
        <location evidence="3">Secreted</location>
    </subcellularLocation>
</comment>
<proteinExistence type="predicted"/>
<feature type="signal peptide" evidence="23">
    <location>
        <begin position="1"/>
        <end position="34"/>
    </location>
</feature>
<dbReference type="AlphaFoldDB" id="A0A670Y351"/>
<reference evidence="27" key="2">
    <citation type="submission" date="2025-09" db="UniProtKB">
        <authorList>
            <consortium name="Ensembl"/>
        </authorList>
    </citation>
    <scope>IDENTIFICATION</scope>
</reference>
<dbReference type="InterPro" id="IPR000742">
    <property type="entry name" value="EGF"/>
</dbReference>
<evidence type="ECO:0000256" key="22">
    <source>
        <dbReference type="SAM" id="Phobius"/>
    </source>
</evidence>
<dbReference type="PANTHER" id="PTHR11905:SF251">
    <property type="entry name" value="MEDIATOR COMPLEX SUBUNIT 6"/>
    <property type="match status" value="1"/>
</dbReference>
<evidence type="ECO:0000259" key="26">
    <source>
        <dbReference type="PROSITE" id="PS50215"/>
    </source>
</evidence>
<dbReference type="SUPFAM" id="SSF57552">
    <property type="entry name" value="Blood coagulation inhibitor (disintegrin)"/>
    <property type="match status" value="1"/>
</dbReference>
<keyword evidence="9 21" id="KW-0479">Metal-binding</keyword>
<comment type="subunit">
    <text evidence="4">Monomer.</text>
</comment>
<keyword evidence="15" id="KW-0865">Zymogen</keyword>
<accession>A0A670Y351</accession>
<dbReference type="PROSITE" id="PS50214">
    <property type="entry name" value="DISINTEGRIN_2"/>
    <property type="match status" value="1"/>
</dbReference>
<feature type="binding site" evidence="21">
    <location>
        <position position="357"/>
    </location>
    <ligand>
        <name>Zn(2+)</name>
        <dbReference type="ChEBI" id="CHEBI:29105"/>
        <note>catalytic</note>
    </ligand>
</feature>
<dbReference type="InterPro" id="IPR002870">
    <property type="entry name" value="Peptidase_M12B_N"/>
</dbReference>
<dbReference type="Gene3D" id="4.10.70.10">
    <property type="entry name" value="Disintegrin domain"/>
    <property type="match status" value="1"/>
</dbReference>
<keyword evidence="6" id="KW-0800">Toxin</keyword>
<keyword evidence="14 22" id="KW-0472">Membrane</keyword>
<dbReference type="InterPro" id="IPR001590">
    <property type="entry name" value="Peptidase_M12B"/>
</dbReference>
<dbReference type="InterPro" id="IPR024079">
    <property type="entry name" value="MetalloPept_cat_dom_sf"/>
</dbReference>
<evidence type="ECO:0000256" key="2">
    <source>
        <dbReference type="ARBA" id="ARBA00004479"/>
    </source>
</evidence>
<feature type="domain" description="Disintegrin" evidence="25">
    <location>
        <begin position="410"/>
        <end position="496"/>
    </location>
</feature>
<dbReference type="PROSITE" id="PS01186">
    <property type="entry name" value="EGF_2"/>
    <property type="match status" value="1"/>
</dbReference>
<dbReference type="GO" id="GO:0006508">
    <property type="term" value="P:proteolysis"/>
    <property type="evidence" value="ECO:0007669"/>
    <property type="project" value="UniProtKB-KW"/>
</dbReference>
<evidence type="ECO:0000256" key="19">
    <source>
        <dbReference type="PROSITE-ProRule" id="PRU00068"/>
    </source>
</evidence>
<gene>
    <name evidence="27" type="primary">LOC113438475</name>
</gene>
<keyword evidence="5" id="KW-0964">Secreted</keyword>
<evidence type="ECO:0000256" key="23">
    <source>
        <dbReference type="SAM" id="SignalP"/>
    </source>
</evidence>
<keyword evidence="16 20" id="KW-1015">Disulfide bond</keyword>
<evidence type="ECO:0000259" key="25">
    <source>
        <dbReference type="PROSITE" id="PS50214"/>
    </source>
</evidence>
<dbReference type="PRINTS" id="PR00289">
    <property type="entry name" value="DISINTEGRIN"/>
</dbReference>
<dbReference type="Pfam" id="PF01421">
    <property type="entry name" value="Reprolysin"/>
    <property type="match status" value="1"/>
</dbReference>
<evidence type="ECO:0000256" key="16">
    <source>
        <dbReference type="ARBA" id="ARBA00023157"/>
    </source>
</evidence>
<evidence type="ECO:0000256" key="7">
    <source>
        <dbReference type="ARBA" id="ARBA00022670"/>
    </source>
</evidence>
<reference evidence="27" key="1">
    <citation type="submission" date="2025-08" db="UniProtKB">
        <authorList>
            <consortium name="Ensembl"/>
        </authorList>
    </citation>
    <scope>IDENTIFICATION</scope>
</reference>
<dbReference type="GO" id="GO:0009897">
    <property type="term" value="C:external side of plasma membrane"/>
    <property type="evidence" value="ECO:0007669"/>
    <property type="project" value="TreeGrafter"/>
</dbReference>
<comment type="caution">
    <text evidence="20">Lacks conserved residue(s) required for the propagation of feature annotation.</text>
</comment>
<evidence type="ECO:0000259" key="24">
    <source>
        <dbReference type="PROSITE" id="PS50026"/>
    </source>
</evidence>
<dbReference type="PANTHER" id="PTHR11905">
    <property type="entry name" value="ADAM A DISINTEGRIN AND METALLOPROTEASE DOMAIN"/>
    <property type="match status" value="1"/>
</dbReference>
<feature type="transmembrane region" description="Helical" evidence="22">
    <location>
        <begin position="694"/>
        <end position="712"/>
    </location>
</feature>
<organism evidence="27 28">
    <name type="scientific">Pseudonaja textilis</name>
    <name type="common">Eastern brown snake</name>
    <dbReference type="NCBI Taxonomy" id="8673"/>
    <lineage>
        <taxon>Eukaryota</taxon>
        <taxon>Metazoa</taxon>
        <taxon>Chordata</taxon>
        <taxon>Craniata</taxon>
        <taxon>Vertebrata</taxon>
        <taxon>Euteleostomi</taxon>
        <taxon>Lepidosauria</taxon>
        <taxon>Squamata</taxon>
        <taxon>Bifurcata</taxon>
        <taxon>Unidentata</taxon>
        <taxon>Episquamata</taxon>
        <taxon>Toxicofera</taxon>
        <taxon>Serpentes</taxon>
        <taxon>Colubroidea</taxon>
        <taxon>Elapidae</taxon>
        <taxon>Hydrophiinae</taxon>
        <taxon>Pseudonaja</taxon>
    </lineage>
</organism>
<dbReference type="PROSITE" id="PS50026">
    <property type="entry name" value="EGF_3"/>
    <property type="match status" value="1"/>
</dbReference>
<dbReference type="GO" id="GO:1990913">
    <property type="term" value="C:sperm head plasma membrane"/>
    <property type="evidence" value="ECO:0007669"/>
    <property type="project" value="TreeGrafter"/>
</dbReference>
<protein>
    <submittedName>
        <fullName evidence="27">Disintegrin and metalloproteinase domain-containing protein 20-like</fullName>
    </submittedName>
</protein>
<evidence type="ECO:0000256" key="5">
    <source>
        <dbReference type="ARBA" id="ARBA00022525"/>
    </source>
</evidence>
<feature type="chain" id="PRO_5025340084" evidence="23">
    <location>
        <begin position="35"/>
        <end position="731"/>
    </location>
</feature>
<dbReference type="Proteomes" id="UP000472273">
    <property type="component" value="Unplaced"/>
</dbReference>
<evidence type="ECO:0000256" key="15">
    <source>
        <dbReference type="ARBA" id="ARBA00023145"/>
    </source>
</evidence>
<feature type="domain" description="EGF-like" evidence="24">
    <location>
        <begin position="634"/>
        <end position="667"/>
    </location>
</feature>
<dbReference type="Ensembl" id="ENSPTXT00000003845.1">
    <property type="protein sequence ID" value="ENSPTXP00000003737.1"/>
    <property type="gene ID" value="ENSPTXG00000002783.1"/>
</dbReference>
<evidence type="ECO:0000256" key="3">
    <source>
        <dbReference type="ARBA" id="ARBA00004613"/>
    </source>
</evidence>
<feature type="active site" evidence="21">
    <location>
        <position position="348"/>
    </location>
</feature>
<evidence type="ECO:0000256" key="17">
    <source>
        <dbReference type="ARBA" id="ARBA00023180"/>
    </source>
</evidence>
<dbReference type="GO" id="GO:0005576">
    <property type="term" value="C:extracellular region"/>
    <property type="evidence" value="ECO:0007669"/>
    <property type="project" value="UniProtKB-SubCell"/>
</dbReference>
<keyword evidence="11 21" id="KW-0862">Zinc</keyword>
<evidence type="ECO:0000256" key="1">
    <source>
        <dbReference type="ARBA" id="ARBA00001947"/>
    </source>
</evidence>
<keyword evidence="8 22" id="KW-0812">Transmembrane</keyword>
<dbReference type="SMART" id="SM00050">
    <property type="entry name" value="DISIN"/>
    <property type="match status" value="1"/>
</dbReference>
<dbReference type="PROSITE" id="PS00427">
    <property type="entry name" value="DISINTEGRIN_1"/>
    <property type="match status" value="1"/>
</dbReference>
<evidence type="ECO:0000256" key="21">
    <source>
        <dbReference type="PROSITE-ProRule" id="PRU00276"/>
    </source>
</evidence>
<keyword evidence="13" id="KW-0482">Metalloprotease</keyword>
<dbReference type="Pfam" id="PF08516">
    <property type="entry name" value="ADAM_CR"/>
    <property type="match status" value="1"/>
</dbReference>
<dbReference type="CDD" id="cd04269">
    <property type="entry name" value="ZnMc_adamalysin_II_like"/>
    <property type="match status" value="1"/>
</dbReference>
<dbReference type="FunFam" id="3.40.390.10:FF:000002">
    <property type="entry name" value="Disintegrin and metalloproteinase domain-containing protein 22"/>
    <property type="match status" value="1"/>
</dbReference>
<dbReference type="OMA" id="IVFPLCA"/>
<evidence type="ECO:0000256" key="10">
    <source>
        <dbReference type="ARBA" id="ARBA00022801"/>
    </source>
</evidence>
<evidence type="ECO:0000313" key="28">
    <source>
        <dbReference type="Proteomes" id="UP000472273"/>
    </source>
</evidence>
<keyword evidence="20" id="KW-0245">EGF-like domain</keyword>
<dbReference type="InterPro" id="IPR001762">
    <property type="entry name" value="Disintegrin_dom"/>
</dbReference>
<dbReference type="FunFam" id="4.10.70.10:FF:000001">
    <property type="entry name" value="Disintegrin and metalloproteinase domain-containing protein 22"/>
    <property type="match status" value="1"/>
</dbReference>
<dbReference type="GO" id="GO:0090729">
    <property type="term" value="F:toxin activity"/>
    <property type="evidence" value="ECO:0007669"/>
    <property type="project" value="UniProtKB-KW"/>
</dbReference>
<feature type="domain" description="Peptidase M12B" evidence="26">
    <location>
        <begin position="212"/>
        <end position="402"/>
    </location>
</feature>
<dbReference type="InterPro" id="IPR034027">
    <property type="entry name" value="Reprolysin_adamalysin"/>
</dbReference>
<dbReference type="Pfam" id="PF00200">
    <property type="entry name" value="Disintegrin"/>
    <property type="match status" value="1"/>
</dbReference>
<evidence type="ECO:0000256" key="14">
    <source>
        <dbReference type="ARBA" id="ARBA00023136"/>
    </source>
</evidence>
<feature type="binding site" evidence="21">
    <location>
        <position position="351"/>
    </location>
    <ligand>
        <name>Zn(2+)</name>
        <dbReference type="ChEBI" id="CHEBI:29105"/>
        <note>catalytic</note>
    </ligand>
</feature>
<evidence type="ECO:0000256" key="13">
    <source>
        <dbReference type="ARBA" id="ARBA00023049"/>
    </source>
</evidence>
<evidence type="ECO:0000256" key="11">
    <source>
        <dbReference type="ARBA" id="ARBA00022833"/>
    </source>
</evidence>
<dbReference type="InterPro" id="IPR018358">
    <property type="entry name" value="Disintegrin_CS"/>
</dbReference>
<keyword evidence="7" id="KW-0645">Protease</keyword>
<evidence type="ECO:0000256" key="6">
    <source>
        <dbReference type="ARBA" id="ARBA00022656"/>
    </source>
</evidence>
<sequence>MLIGEFSLLLKNMNIHLPWLVMTFLITSLTDTASHKPPWGFIYASYEITIPKSLTFKFGQQKSKNMTYLFQIDGRNLVMHLRQKRGLIPKHLPIFTYNKDGDLQLDYPFFRDDCYYDGVVEGEPFSLAIISTCSGGLRGLLQFKNKIYEIEPLPESATFQHVVFQLEEKVGVIPMVCGLTQEEQRHQEAMIQNPDQKPDKSISKANWWSHERYAEIAIVIDHERFLKFGKNETLTAINILDIFYIANVLYEPLSVHLSIAGLEIWSERNLISIHDDIFKTLEEFTSWRRDSLLSHLPNDAGHLFIFKNFGHAIGLAYVGKICDDNSGSAVESYITSSLYRISNTFIHELGHNLGMQHDSKYCVCDRAKCIMAPTQVITDKFSNCSYIDYFSQRNLNCLLIPPDPNKIFKFKFCGNKVVDNGEQCDCGTKAECKLDPCCHSNCKLHLGATCAFGQCCTKCQYEVAGTVCRNKKSSCDLPEYCNGVSERCPEDVYVQDGAPCNDGAYCYNGSCNTHDRQCKAIFGSKATVASEVCFREMNTQGNRFGNCGLKHGIYSKCIPKNILCGRIQCENVESLPSLENHTTIVQTSKGNKQCWGTDYHSGMKIIDIGAVRDGTPCGNGMMCINRECVNVSLLRYDCNVTKCHNHGICNNFKHCHCEQGWAPPDCQEEGNGGSIDSGPPPLYESERLHPQMKIILAIVFPLCALVLSGACFRKQIVYRIGESERRLRQPD</sequence>
<dbReference type="SUPFAM" id="SSF55486">
    <property type="entry name" value="Metalloproteases ('zincins'), catalytic domain"/>
    <property type="match status" value="1"/>
</dbReference>
<evidence type="ECO:0000256" key="4">
    <source>
        <dbReference type="ARBA" id="ARBA00011245"/>
    </source>
</evidence>
<keyword evidence="17" id="KW-0325">Glycoprotein</keyword>
<evidence type="ECO:0000313" key="27">
    <source>
        <dbReference type="Ensembl" id="ENSPTXP00000003737.1"/>
    </source>
</evidence>
<keyword evidence="28" id="KW-1185">Reference proteome</keyword>
<dbReference type="GeneTree" id="ENSGT00940000161067"/>
<dbReference type="SMART" id="SM00608">
    <property type="entry name" value="ACR"/>
    <property type="match status" value="1"/>
</dbReference>
<name>A0A670Y351_PSETE</name>
<keyword evidence="23" id="KW-0732">Signal</keyword>
<dbReference type="InterPro" id="IPR036436">
    <property type="entry name" value="Disintegrin_dom_sf"/>
</dbReference>
<feature type="disulfide bond" evidence="19">
    <location>
        <begin position="468"/>
        <end position="488"/>
    </location>
</feature>
<evidence type="ECO:0000256" key="8">
    <source>
        <dbReference type="ARBA" id="ARBA00022692"/>
    </source>
</evidence>
<keyword evidence="10" id="KW-0378">Hydrolase</keyword>
<comment type="cofactor">
    <cofactor evidence="1">
        <name>Zn(2+)</name>
        <dbReference type="ChEBI" id="CHEBI:29105"/>
    </cofactor>
</comment>
<feature type="disulfide bond" evidence="20">
    <location>
        <begin position="657"/>
        <end position="666"/>
    </location>
</feature>
<evidence type="ECO:0000256" key="18">
    <source>
        <dbReference type="ARBA" id="ARBA00023240"/>
    </source>
</evidence>
<evidence type="ECO:0000256" key="20">
    <source>
        <dbReference type="PROSITE-ProRule" id="PRU00076"/>
    </source>
</evidence>
<dbReference type="Pfam" id="PF01562">
    <property type="entry name" value="Pep_M12B_propep"/>
    <property type="match status" value="1"/>
</dbReference>
<dbReference type="GO" id="GO:0004222">
    <property type="term" value="F:metalloendopeptidase activity"/>
    <property type="evidence" value="ECO:0007669"/>
    <property type="project" value="InterPro"/>
</dbReference>
<feature type="disulfide bond" evidence="21">
    <location>
        <begin position="364"/>
        <end position="369"/>
    </location>
</feature>